<dbReference type="Gene3D" id="2.130.10.10">
    <property type="entry name" value="YVTN repeat-like/Quinoprotein amine dehydrogenase"/>
    <property type="match status" value="1"/>
</dbReference>
<sequence length="307" mass="33731">MLGNRRRGLLRTPSVTFKTNSYHFCKLSLVQSPSFSAQFEHLSSADAANQPEGSYDLEEEDACEEGMLDEKFSRMSTESTIPTEAVISNDRNELLVLAGEDSSEVEVWDLNSVERLARLPQVCSGNLVNKSSKPRGMCMAVRAFLPSDKCGFINILAGYEDGSMLWWDLRNPGIPISSVKFHSEAVTSLTVDVLSTGGISGSADDKIALFALDCQMGTCFIKKEISLERSGIAGTAVRADNKIAATAGWDHRVRIYNYRKGNPLAVLRYHSATCNTVTFSSDCKLMASASEDTTVALWELYPPRTRT</sequence>
<reference evidence="4" key="1">
    <citation type="journal article" date="2023" name="Nat. Commun.">
        <title>Diploid and tetraploid genomes of Acorus and the evolution of monocots.</title>
        <authorList>
            <person name="Ma L."/>
            <person name="Liu K.W."/>
            <person name="Li Z."/>
            <person name="Hsiao Y.Y."/>
            <person name="Qi Y."/>
            <person name="Fu T."/>
            <person name="Tang G.D."/>
            <person name="Zhang D."/>
            <person name="Sun W.H."/>
            <person name="Liu D.K."/>
            <person name="Li Y."/>
            <person name="Chen G.Z."/>
            <person name="Liu X.D."/>
            <person name="Liao X.Y."/>
            <person name="Jiang Y.T."/>
            <person name="Yu X."/>
            <person name="Hao Y."/>
            <person name="Huang J."/>
            <person name="Zhao X.W."/>
            <person name="Ke S."/>
            <person name="Chen Y.Y."/>
            <person name="Wu W.L."/>
            <person name="Hsu J.L."/>
            <person name="Lin Y.F."/>
            <person name="Huang M.D."/>
            <person name="Li C.Y."/>
            <person name="Huang L."/>
            <person name="Wang Z.W."/>
            <person name="Zhao X."/>
            <person name="Zhong W.Y."/>
            <person name="Peng D.H."/>
            <person name="Ahmad S."/>
            <person name="Lan S."/>
            <person name="Zhang J.S."/>
            <person name="Tsai W.C."/>
            <person name="Van de Peer Y."/>
            <person name="Liu Z.J."/>
        </authorList>
    </citation>
    <scope>NUCLEOTIDE SEQUENCE</scope>
    <source>
        <strain evidence="4">CP</strain>
    </source>
</reference>
<gene>
    <name evidence="4" type="ORF">QJS10_CPA01g02293</name>
</gene>
<keyword evidence="5" id="KW-1185">Reference proteome</keyword>
<proteinExistence type="predicted"/>
<dbReference type="InterPro" id="IPR015943">
    <property type="entry name" value="WD40/YVTN_repeat-like_dom_sf"/>
</dbReference>
<evidence type="ECO:0000313" key="5">
    <source>
        <dbReference type="Proteomes" id="UP001180020"/>
    </source>
</evidence>
<dbReference type="Pfam" id="PF00400">
    <property type="entry name" value="WD40"/>
    <property type="match status" value="1"/>
</dbReference>
<dbReference type="EMBL" id="JAUJYO010000001">
    <property type="protein sequence ID" value="KAK1324349.1"/>
    <property type="molecule type" value="Genomic_DNA"/>
</dbReference>
<keyword evidence="1 3" id="KW-0853">WD repeat</keyword>
<evidence type="ECO:0008006" key="6">
    <source>
        <dbReference type="Google" id="ProtNLM"/>
    </source>
</evidence>
<dbReference type="PANTHER" id="PTHR19854:SF1">
    <property type="entry name" value="GUANINE NUCLEOTIDE-BINDING PROTEIN SUBUNIT BETA-LIKE PROTEIN 1"/>
    <property type="match status" value="1"/>
</dbReference>
<evidence type="ECO:0000256" key="1">
    <source>
        <dbReference type="ARBA" id="ARBA00022574"/>
    </source>
</evidence>
<reference evidence="4" key="2">
    <citation type="submission" date="2023-06" db="EMBL/GenBank/DDBJ databases">
        <authorList>
            <person name="Ma L."/>
            <person name="Liu K.-W."/>
            <person name="Li Z."/>
            <person name="Hsiao Y.-Y."/>
            <person name="Qi Y."/>
            <person name="Fu T."/>
            <person name="Tang G."/>
            <person name="Zhang D."/>
            <person name="Sun W.-H."/>
            <person name="Liu D.-K."/>
            <person name="Li Y."/>
            <person name="Chen G.-Z."/>
            <person name="Liu X.-D."/>
            <person name="Liao X.-Y."/>
            <person name="Jiang Y.-T."/>
            <person name="Yu X."/>
            <person name="Hao Y."/>
            <person name="Huang J."/>
            <person name="Zhao X.-W."/>
            <person name="Ke S."/>
            <person name="Chen Y.-Y."/>
            <person name="Wu W.-L."/>
            <person name="Hsu J.-L."/>
            <person name="Lin Y.-F."/>
            <person name="Huang M.-D."/>
            <person name="Li C.-Y."/>
            <person name="Huang L."/>
            <person name="Wang Z.-W."/>
            <person name="Zhao X."/>
            <person name="Zhong W.-Y."/>
            <person name="Peng D.-H."/>
            <person name="Ahmad S."/>
            <person name="Lan S."/>
            <person name="Zhang J.-S."/>
            <person name="Tsai W.-C."/>
            <person name="Van De Peer Y."/>
            <person name="Liu Z.-J."/>
        </authorList>
    </citation>
    <scope>NUCLEOTIDE SEQUENCE</scope>
    <source>
        <strain evidence="4">CP</strain>
        <tissue evidence="4">Leaves</tissue>
    </source>
</reference>
<dbReference type="SMART" id="SM00320">
    <property type="entry name" value="WD40"/>
    <property type="match status" value="3"/>
</dbReference>
<accession>A0AAV9FF33</accession>
<dbReference type="PROSITE" id="PS50082">
    <property type="entry name" value="WD_REPEATS_2"/>
    <property type="match status" value="1"/>
</dbReference>
<protein>
    <recommendedName>
        <fullName evidence="6">Protein DECREASED SIZE EXCLUSION LIMIT 1</fullName>
    </recommendedName>
</protein>
<dbReference type="AlphaFoldDB" id="A0AAV9FF33"/>
<dbReference type="PROSITE" id="PS50294">
    <property type="entry name" value="WD_REPEATS_REGION"/>
    <property type="match status" value="1"/>
</dbReference>
<dbReference type="PROSITE" id="PS00678">
    <property type="entry name" value="WD_REPEATS_1"/>
    <property type="match status" value="1"/>
</dbReference>
<organism evidence="4 5">
    <name type="scientific">Acorus calamus</name>
    <name type="common">Sweet flag</name>
    <dbReference type="NCBI Taxonomy" id="4465"/>
    <lineage>
        <taxon>Eukaryota</taxon>
        <taxon>Viridiplantae</taxon>
        <taxon>Streptophyta</taxon>
        <taxon>Embryophyta</taxon>
        <taxon>Tracheophyta</taxon>
        <taxon>Spermatophyta</taxon>
        <taxon>Magnoliopsida</taxon>
        <taxon>Liliopsida</taxon>
        <taxon>Acoraceae</taxon>
        <taxon>Acorus</taxon>
    </lineage>
</organism>
<evidence type="ECO:0000313" key="4">
    <source>
        <dbReference type="EMBL" id="KAK1324349.1"/>
    </source>
</evidence>
<dbReference type="Proteomes" id="UP001180020">
    <property type="component" value="Unassembled WGS sequence"/>
</dbReference>
<comment type="caution">
    <text evidence="4">The sequence shown here is derived from an EMBL/GenBank/DDBJ whole genome shotgun (WGS) entry which is preliminary data.</text>
</comment>
<evidence type="ECO:0000256" key="3">
    <source>
        <dbReference type="PROSITE-ProRule" id="PRU00221"/>
    </source>
</evidence>
<dbReference type="PANTHER" id="PTHR19854">
    <property type="entry name" value="TRANSDUCIN BETA-LIKE 3"/>
    <property type="match status" value="1"/>
</dbReference>
<dbReference type="InterPro" id="IPR019775">
    <property type="entry name" value="WD40_repeat_CS"/>
</dbReference>
<evidence type="ECO:0000256" key="2">
    <source>
        <dbReference type="ARBA" id="ARBA00022737"/>
    </source>
</evidence>
<feature type="repeat" description="WD" evidence="3">
    <location>
        <begin position="267"/>
        <end position="300"/>
    </location>
</feature>
<dbReference type="InterPro" id="IPR036322">
    <property type="entry name" value="WD40_repeat_dom_sf"/>
</dbReference>
<name>A0AAV9FF33_ACOCL</name>
<dbReference type="SUPFAM" id="SSF50978">
    <property type="entry name" value="WD40 repeat-like"/>
    <property type="match status" value="1"/>
</dbReference>
<keyword evidence="2" id="KW-0677">Repeat</keyword>
<dbReference type="InterPro" id="IPR001680">
    <property type="entry name" value="WD40_rpt"/>
</dbReference>